<name>A0A2P2N687_RHIMU</name>
<evidence type="ECO:0000256" key="1">
    <source>
        <dbReference type="SAM" id="Phobius"/>
    </source>
</evidence>
<proteinExistence type="predicted"/>
<protein>
    <submittedName>
        <fullName evidence="2">Uncharacterized protein</fullName>
    </submittedName>
</protein>
<keyword evidence="1" id="KW-0472">Membrane</keyword>
<reference evidence="2" key="1">
    <citation type="submission" date="2018-02" db="EMBL/GenBank/DDBJ databases">
        <title>Rhizophora mucronata_Transcriptome.</title>
        <authorList>
            <person name="Meera S.P."/>
            <person name="Sreeshan A."/>
            <person name="Augustine A."/>
        </authorList>
    </citation>
    <scope>NUCLEOTIDE SEQUENCE</scope>
    <source>
        <tissue evidence="2">Leaf</tissue>
    </source>
</reference>
<sequence length="74" mass="8388">MSISVAISSLQKIILPTIFFSRFFKFIFCQTHCQNLTKLAMLALRIAARNFAIIFPVNLVCMFSVVLFLILGTD</sequence>
<dbReference type="AlphaFoldDB" id="A0A2P2N687"/>
<evidence type="ECO:0000313" key="2">
    <source>
        <dbReference type="EMBL" id="MBX37955.1"/>
    </source>
</evidence>
<keyword evidence="1" id="KW-1133">Transmembrane helix</keyword>
<organism evidence="2">
    <name type="scientific">Rhizophora mucronata</name>
    <name type="common">Asiatic mangrove</name>
    <dbReference type="NCBI Taxonomy" id="61149"/>
    <lineage>
        <taxon>Eukaryota</taxon>
        <taxon>Viridiplantae</taxon>
        <taxon>Streptophyta</taxon>
        <taxon>Embryophyta</taxon>
        <taxon>Tracheophyta</taxon>
        <taxon>Spermatophyta</taxon>
        <taxon>Magnoliopsida</taxon>
        <taxon>eudicotyledons</taxon>
        <taxon>Gunneridae</taxon>
        <taxon>Pentapetalae</taxon>
        <taxon>rosids</taxon>
        <taxon>fabids</taxon>
        <taxon>Malpighiales</taxon>
        <taxon>Rhizophoraceae</taxon>
        <taxon>Rhizophora</taxon>
    </lineage>
</organism>
<keyword evidence="1" id="KW-0812">Transmembrane</keyword>
<feature type="transmembrane region" description="Helical" evidence="1">
    <location>
        <begin position="51"/>
        <end position="71"/>
    </location>
</feature>
<dbReference type="EMBL" id="GGEC01057471">
    <property type="protein sequence ID" value="MBX37955.1"/>
    <property type="molecule type" value="Transcribed_RNA"/>
</dbReference>
<accession>A0A2P2N687</accession>